<dbReference type="Proteomes" id="UP000237105">
    <property type="component" value="Unassembled WGS sequence"/>
</dbReference>
<protein>
    <submittedName>
        <fullName evidence="1">Uncharacterized protein</fullName>
    </submittedName>
</protein>
<evidence type="ECO:0000313" key="1">
    <source>
        <dbReference type="EMBL" id="PON38651.1"/>
    </source>
</evidence>
<comment type="caution">
    <text evidence="1">The sequence shown here is derived from an EMBL/GenBank/DDBJ whole genome shotgun (WGS) entry which is preliminary data.</text>
</comment>
<dbReference type="EMBL" id="JXTB01000489">
    <property type="protein sequence ID" value="PON38651.1"/>
    <property type="molecule type" value="Genomic_DNA"/>
</dbReference>
<accession>A0A2P5AQB5</accession>
<dbReference type="PANTHER" id="PTHR34222:SF40">
    <property type="match status" value="1"/>
</dbReference>
<evidence type="ECO:0000313" key="2">
    <source>
        <dbReference type="Proteomes" id="UP000237105"/>
    </source>
</evidence>
<proteinExistence type="predicted"/>
<organism evidence="1 2">
    <name type="scientific">Parasponia andersonii</name>
    <name type="common">Sponia andersonii</name>
    <dbReference type="NCBI Taxonomy" id="3476"/>
    <lineage>
        <taxon>Eukaryota</taxon>
        <taxon>Viridiplantae</taxon>
        <taxon>Streptophyta</taxon>
        <taxon>Embryophyta</taxon>
        <taxon>Tracheophyta</taxon>
        <taxon>Spermatophyta</taxon>
        <taxon>Magnoliopsida</taxon>
        <taxon>eudicotyledons</taxon>
        <taxon>Gunneridae</taxon>
        <taxon>Pentapetalae</taxon>
        <taxon>rosids</taxon>
        <taxon>fabids</taxon>
        <taxon>Rosales</taxon>
        <taxon>Cannabaceae</taxon>
        <taxon>Parasponia</taxon>
    </lineage>
</organism>
<dbReference type="AlphaFoldDB" id="A0A2P5AQB5"/>
<dbReference type="PANTHER" id="PTHR34222">
    <property type="entry name" value="GAG_PRE-INTEGRS DOMAIN-CONTAINING PROTEIN"/>
    <property type="match status" value="1"/>
</dbReference>
<dbReference type="OrthoDB" id="1746033at2759"/>
<feature type="non-terminal residue" evidence="1">
    <location>
        <position position="1"/>
    </location>
</feature>
<gene>
    <name evidence="1" type="ORF">PanWU01x14_311070</name>
</gene>
<name>A0A2P5AQB5_PARAD</name>
<keyword evidence="2" id="KW-1185">Reference proteome</keyword>
<sequence length="168" mass="19853">EMMMLWQELDMFEEEEWKSVNDSIRYKKKVERSRVFIFLVGLNKYLDEVRGRILGQKPLPSNSEAFSEVHLKKSEEPKADMDGSALIARDFDQEGDKRGGKQRPWCDHCRKPWHTLETYWKLHGKPTIWKKNQVVTHGQEEILVHSRLATQVQSSSHPQINFFSLRNI</sequence>
<reference evidence="2" key="1">
    <citation type="submission" date="2016-06" db="EMBL/GenBank/DDBJ databases">
        <title>Parallel loss of symbiosis genes in relatives of nitrogen-fixing non-legume Parasponia.</title>
        <authorList>
            <person name="Van Velzen R."/>
            <person name="Holmer R."/>
            <person name="Bu F."/>
            <person name="Rutten L."/>
            <person name="Van Zeijl A."/>
            <person name="Liu W."/>
            <person name="Santuari L."/>
            <person name="Cao Q."/>
            <person name="Sharma T."/>
            <person name="Shen D."/>
            <person name="Roswanjaya Y."/>
            <person name="Wardhani T."/>
            <person name="Kalhor M.S."/>
            <person name="Jansen J."/>
            <person name="Van den Hoogen J."/>
            <person name="Gungor B."/>
            <person name="Hartog M."/>
            <person name="Hontelez J."/>
            <person name="Verver J."/>
            <person name="Yang W.-C."/>
            <person name="Schijlen E."/>
            <person name="Repin R."/>
            <person name="Schilthuizen M."/>
            <person name="Schranz E."/>
            <person name="Heidstra R."/>
            <person name="Miyata K."/>
            <person name="Fedorova E."/>
            <person name="Kohlen W."/>
            <person name="Bisseling T."/>
            <person name="Smit S."/>
            <person name="Geurts R."/>
        </authorList>
    </citation>
    <scope>NUCLEOTIDE SEQUENCE [LARGE SCALE GENOMIC DNA]</scope>
    <source>
        <strain evidence="2">cv. WU1-14</strain>
    </source>
</reference>